<evidence type="ECO:0000313" key="9">
    <source>
        <dbReference type="EMBL" id="EJK68679.1"/>
    </source>
</evidence>
<dbReference type="Gene3D" id="3.90.550.50">
    <property type="match status" value="1"/>
</dbReference>
<dbReference type="eggNOG" id="KOG2246">
    <property type="taxonomic scope" value="Eukaryota"/>
</dbReference>
<keyword evidence="10" id="KW-1185">Reference proteome</keyword>
<comment type="subcellular location">
    <subcellularLocation>
        <location evidence="1">Membrane</location>
        <topology evidence="1">Single-pass type II membrane protein</topology>
    </subcellularLocation>
</comment>
<accession>K0SUV3</accession>
<dbReference type="AlphaFoldDB" id="K0SUV3"/>
<name>K0SUV3_THAOC</name>
<comment type="caution">
    <text evidence="9">The sequence shown here is derived from an EMBL/GenBank/DDBJ whole genome shotgun (WGS) entry which is preliminary data.</text>
</comment>
<evidence type="ECO:0000256" key="3">
    <source>
        <dbReference type="ARBA" id="ARBA00022692"/>
    </source>
</evidence>
<comment type="similarity">
    <text evidence="2">Belongs to the glycosyltransferase 31 family. Beta3-Gal-T subfamily.</text>
</comment>
<evidence type="ECO:0000256" key="5">
    <source>
        <dbReference type="ARBA" id="ARBA00022989"/>
    </source>
</evidence>
<evidence type="ECO:0000256" key="4">
    <source>
        <dbReference type="ARBA" id="ARBA00022968"/>
    </source>
</evidence>
<evidence type="ECO:0000256" key="6">
    <source>
        <dbReference type="ARBA" id="ARBA00023136"/>
    </source>
</evidence>
<dbReference type="OrthoDB" id="45159at2759"/>
<reference evidence="9 10" key="1">
    <citation type="journal article" date="2012" name="Genome Biol.">
        <title>Genome and low-iron response of an oceanic diatom adapted to chronic iron limitation.</title>
        <authorList>
            <person name="Lommer M."/>
            <person name="Specht M."/>
            <person name="Roy A.S."/>
            <person name="Kraemer L."/>
            <person name="Andreson R."/>
            <person name="Gutowska M.A."/>
            <person name="Wolf J."/>
            <person name="Bergner S.V."/>
            <person name="Schilhabel M.B."/>
            <person name="Klostermeier U.C."/>
            <person name="Beiko R.G."/>
            <person name="Rosenstiel P."/>
            <person name="Hippler M."/>
            <person name="Laroche J."/>
        </authorList>
    </citation>
    <scope>NUCLEOTIDE SEQUENCE [LARGE SCALE GENOMIC DNA]</scope>
    <source>
        <strain evidence="9 10">CCMP1005</strain>
    </source>
</reference>
<evidence type="ECO:0000256" key="7">
    <source>
        <dbReference type="SAM" id="MobiDB-lite"/>
    </source>
</evidence>
<organism evidence="9 10">
    <name type="scientific">Thalassiosira oceanica</name>
    <name type="common">Marine diatom</name>
    <dbReference type="NCBI Taxonomy" id="159749"/>
    <lineage>
        <taxon>Eukaryota</taxon>
        <taxon>Sar</taxon>
        <taxon>Stramenopiles</taxon>
        <taxon>Ochrophyta</taxon>
        <taxon>Bacillariophyta</taxon>
        <taxon>Coscinodiscophyceae</taxon>
        <taxon>Thalassiosirophycidae</taxon>
        <taxon>Thalassiosirales</taxon>
        <taxon>Thalassiosiraceae</taxon>
        <taxon>Thalassiosira</taxon>
    </lineage>
</organism>
<dbReference type="InterPro" id="IPR026050">
    <property type="entry name" value="C1GALT1/C1GALT1_chp1"/>
</dbReference>
<keyword evidence="5" id="KW-1133">Transmembrane helix</keyword>
<dbReference type="PANTHER" id="PTHR23033:SF14">
    <property type="entry name" value="GLYCOPROTEIN-N-ACETYLGALACTOSAMINE 3-BETA-GALACTOSYLTRANSFERASE 1-RELATED"/>
    <property type="match status" value="1"/>
</dbReference>
<evidence type="ECO:0000256" key="8">
    <source>
        <dbReference type="SAM" id="SignalP"/>
    </source>
</evidence>
<keyword evidence="6" id="KW-0472">Membrane</keyword>
<dbReference type="EMBL" id="AGNL01010983">
    <property type="protein sequence ID" value="EJK68679.1"/>
    <property type="molecule type" value="Genomic_DNA"/>
</dbReference>
<keyword evidence="4" id="KW-0735">Signal-anchor</keyword>
<feature type="region of interest" description="Disordered" evidence="7">
    <location>
        <begin position="74"/>
        <end position="101"/>
    </location>
</feature>
<dbReference type="Proteomes" id="UP000266841">
    <property type="component" value="Unassembled WGS sequence"/>
</dbReference>
<keyword evidence="3" id="KW-0812">Transmembrane</keyword>
<sequence>MWVIAAHCLLSLILLKPQSEDDGVRRQFRTASSWGDGDRRWWQGKMATTRSDHPYLGARHPSGEAQMLVNPSVDRLKPSNPPRDETTTCPGSPGMHGIEGRGGAEVLSKVRRGITRFRESMTKRRRSRILCMVYTVHLSENVDNLRSIVDTWARQCDGFIAASNYTDHSAGSVDLLHRGNETYTAMWQKVRSMWAYAYEYRASYDFFHIAGDDVYVAVDNLRSYLDESKEVKRLEEGFLDVIANNTWFREPTDYKNSTLKYRYKKPSRPLFFGCTVMHLKTLKVNETYKYNLRTIWPAGGPGYTLNSAAVELFVQNIDDYHGNLVVPQEDVLMGSVMSRLGVPVSATIDEAHGSRYVGSAQHQSTIDSMLPGPHSPQLMRKFFDLYAGDGVGSVSETAIAFHLKDDYAWLEANNVTVANLMRLPRLRRTPDPKLHELAREPLPERPKVGLHLEDRALEPRRARRPGEEATLVLGTESLLTAEDVPQLEDAAPEGVDVLPVGLDGQVGRRHRRYVLRGRVWISRGCESFARSLKKEGTSAVSFQKGNRATKMPKRNKLTRGLVVYTALLTSPSSLSSGMTAAWSLTSGGASISPAPNPATDLSG</sequence>
<feature type="chain" id="PRO_5003838055" evidence="8">
    <location>
        <begin position="22"/>
        <end position="603"/>
    </location>
</feature>
<evidence type="ECO:0000313" key="10">
    <source>
        <dbReference type="Proteomes" id="UP000266841"/>
    </source>
</evidence>
<feature type="signal peptide" evidence="8">
    <location>
        <begin position="1"/>
        <end position="21"/>
    </location>
</feature>
<dbReference type="GO" id="GO:0016263">
    <property type="term" value="F:glycoprotein-N-acetylgalactosamine 3-beta-galactosyltransferase activity"/>
    <property type="evidence" value="ECO:0007669"/>
    <property type="project" value="TreeGrafter"/>
</dbReference>
<protein>
    <submittedName>
        <fullName evidence="9">Uncharacterized protein</fullName>
    </submittedName>
</protein>
<keyword evidence="8" id="KW-0732">Signal</keyword>
<proteinExistence type="inferred from homology"/>
<feature type="compositionally biased region" description="Basic and acidic residues" evidence="7">
    <location>
        <begin position="74"/>
        <end position="86"/>
    </location>
</feature>
<dbReference type="PANTHER" id="PTHR23033">
    <property type="entry name" value="BETA1,3-GALACTOSYLTRANSFERASE"/>
    <property type="match status" value="1"/>
</dbReference>
<evidence type="ECO:0000256" key="2">
    <source>
        <dbReference type="ARBA" id="ARBA00006462"/>
    </source>
</evidence>
<evidence type="ECO:0000256" key="1">
    <source>
        <dbReference type="ARBA" id="ARBA00004606"/>
    </source>
</evidence>
<gene>
    <name evidence="9" type="ORF">THAOC_10121</name>
</gene>
<dbReference type="GO" id="GO:0016020">
    <property type="term" value="C:membrane"/>
    <property type="evidence" value="ECO:0007669"/>
    <property type="project" value="UniProtKB-SubCell"/>
</dbReference>